<feature type="transmembrane region" description="Helical" evidence="10">
    <location>
        <begin position="797"/>
        <end position="821"/>
    </location>
</feature>
<comment type="subcellular location">
    <subcellularLocation>
        <location evidence="1">Cell membrane</location>
        <topology evidence="1">Multi-pass membrane protein</topology>
    </subcellularLocation>
</comment>
<dbReference type="Pfam" id="PF00664">
    <property type="entry name" value="ABC_membrane"/>
    <property type="match status" value="3"/>
</dbReference>
<keyword evidence="6" id="KW-0067">ATP-binding</keyword>
<feature type="transmembrane region" description="Helical" evidence="10">
    <location>
        <begin position="922"/>
        <end position="943"/>
    </location>
</feature>
<dbReference type="InterPro" id="IPR003593">
    <property type="entry name" value="AAA+_ATPase"/>
</dbReference>
<dbReference type="InterPro" id="IPR011527">
    <property type="entry name" value="ABC1_TM_dom"/>
</dbReference>
<dbReference type="CDD" id="cd18578">
    <property type="entry name" value="ABC_6TM_Pgp_ABCB1_D2_like"/>
    <property type="match status" value="1"/>
</dbReference>
<dbReference type="GO" id="GO:0015421">
    <property type="term" value="F:ABC-type oligopeptide transporter activity"/>
    <property type="evidence" value="ECO:0007669"/>
    <property type="project" value="TreeGrafter"/>
</dbReference>
<feature type="transmembrane region" description="Helical" evidence="10">
    <location>
        <begin position="103"/>
        <end position="127"/>
    </location>
</feature>
<evidence type="ECO:0000256" key="2">
    <source>
        <dbReference type="ARBA" id="ARBA00005580"/>
    </source>
</evidence>
<comment type="similarity">
    <text evidence="3">Belongs to the ABC transporter superfamily. ABCB family. Multidrug resistance exporter (TC 3.A.1.201) subfamily.</text>
</comment>
<dbReference type="AlphaFoldDB" id="A0A9W9SE52"/>
<sequence>MRDFKTEKPSDSSGSSVSEDTKLSSLSTEAARGNGYLRVFKYGDTVDYVLEIVGFIAAIGSGVALALVNLVMGNFFNLLSGVTLGQGQIPEVFMESVAKYSLYFVYIGIARLVLTYVYASLLTYVALRITCNLRHTYLRAALSQEVSYFDQGTSGSIAMQATSNGKLIQNGISEKLGQVFQAAATFIAAFIIAFKTQWKLTLIIICILPALLIIVAGVSVFDARIETKILRTYANAGSFAEAVLGSARTTHAFHLGPRMVSKYEIHLQDARNLGNKKSALYGIMFAGEYFVLFAGMGLAFWQGIGMMARGEVESVGTVFTVLFSVIIAAATLNSIAPHFVTFSQAATAASELFSLIDRPSNINPFHEIGEKPNVTIGNVELRGVTFSYPTRPNVRVLENFDLSVPAGKVTALVGASGSGKSTIVGLLERWYNPDSGVIKLDGTNIKNLDLKWLRTKIRLVQQEPVLFNGTVFENISNGLVGTPWESSPLEKQQKQKRFLKATTPVLESAVVSLSGGQKQRIAIARSIISEPKILLLDEATSALDPSAESIVQKALDEASKSRTTIVIAHKLKTIRAADNIVVMRRGKIVQQGTHEELVAKGGTYASLVKAQDLSPQAPEKVADSSDNEIPVALEKSRSLAKSNTVDARISDIKDPEDLTDFHQTGIVHTILKLVSVTPELWPWYAVALIGCIVGAGMYPGQTLLLANVMDLLKTPDMQTRGNFISLMFFVIALGLFCVFFLLGWATNVISQAITQKVRRNMFTAMLRQDLLFFDRPENTVGALVSRIDSYAQSIFELMGFSIAVITISIVTVFACGVLSIATSWKLGLVETKMNRIIDSRFSNSASVASESVNAIRTVSSLAIEEKVLQRYTTELDDAISSSKRSLFTMMIFYAFTQSVEYFVLGLGFWWGSKLLSQGEITFYQLIVSFMAVYFSGQGAGQMFSFAGSFTKASSAANYYFWLCNLAPTIRETLANQDISPPNSCSSYEFSDVKFTYPLAPKNFVIKGISMKIKPGSFVAFVGASGCGKSTMISLLERFYDPSSGQIYIDGESPLTTLNPTLYRRRIALVQQEPVLFPLSIRENIAMGVDVDSDGSGRDLHGVDDSMIEAACRAANVWEFLISLPDGLNTPCGTSGSQLSGGQRQRIAIARALVRNPSVILLDEATSALDSESERVVQAALMEAATSDERITIAVAHRLSTVRYADKIFVFYGGRVAEAGSHEELIKQEGIYKKMCESQSLDTAT</sequence>
<feature type="transmembrane region" description="Helical" evidence="10">
    <location>
        <begin position="176"/>
        <end position="194"/>
    </location>
</feature>
<evidence type="ECO:0000259" key="11">
    <source>
        <dbReference type="PROSITE" id="PS50893"/>
    </source>
</evidence>
<dbReference type="EMBL" id="JAPZBU010000012">
    <property type="protein sequence ID" value="KAJ5376938.1"/>
    <property type="molecule type" value="Genomic_DNA"/>
</dbReference>
<feature type="transmembrane region" description="Helical" evidence="10">
    <location>
        <begin position="681"/>
        <end position="703"/>
    </location>
</feature>
<dbReference type="RefSeq" id="XP_056481968.1">
    <property type="nucleotide sequence ID" value="XM_056638461.1"/>
</dbReference>
<gene>
    <name evidence="13" type="ORF">N7509_013824</name>
</gene>
<feature type="transmembrane region" description="Helical" evidence="10">
    <location>
        <begin position="890"/>
        <end position="910"/>
    </location>
</feature>
<dbReference type="PANTHER" id="PTHR43394">
    <property type="entry name" value="ATP-DEPENDENT PERMEASE MDL1, MITOCHONDRIAL"/>
    <property type="match status" value="1"/>
</dbReference>
<dbReference type="SUPFAM" id="SSF52540">
    <property type="entry name" value="P-loop containing nucleoside triphosphate hydrolases"/>
    <property type="match status" value="2"/>
</dbReference>
<evidence type="ECO:0000256" key="3">
    <source>
        <dbReference type="ARBA" id="ARBA00007577"/>
    </source>
</evidence>
<dbReference type="CDD" id="cd03249">
    <property type="entry name" value="ABC_MTABC3_MDL1_MDL2"/>
    <property type="match status" value="1"/>
</dbReference>
<dbReference type="FunFam" id="3.40.50.300:FF:000218">
    <property type="entry name" value="Multidrug ABC transporter ATP-binding protein"/>
    <property type="match status" value="1"/>
</dbReference>
<dbReference type="GO" id="GO:0090374">
    <property type="term" value="P:oligopeptide export from mitochondrion"/>
    <property type="evidence" value="ECO:0007669"/>
    <property type="project" value="TreeGrafter"/>
</dbReference>
<feature type="compositionally biased region" description="Basic and acidic residues" evidence="9">
    <location>
        <begin position="1"/>
        <end position="10"/>
    </location>
</feature>
<feature type="transmembrane region" description="Helical" evidence="10">
    <location>
        <begin position="723"/>
        <end position="749"/>
    </location>
</feature>
<dbReference type="GO" id="GO:0016887">
    <property type="term" value="F:ATP hydrolysis activity"/>
    <property type="evidence" value="ECO:0007669"/>
    <property type="project" value="InterPro"/>
</dbReference>
<reference evidence="13" key="2">
    <citation type="journal article" date="2023" name="IMA Fungus">
        <title>Comparative genomic study of the Penicillium genus elucidates a diverse pangenome and 15 lateral gene transfer events.</title>
        <authorList>
            <person name="Petersen C."/>
            <person name="Sorensen T."/>
            <person name="Nielsen M.R."/>
            <person name="Sondergaard T.E."/>
            <person name="Sorensen J.L."/>
            <person name="Fitzpatrick D.A."/>
            <person name="Frisvad J.C."/>
            <person name="Nielsen K.L."/>
        </authorList>
    </citation>
    <scope>NUCLEOTIDE SEQUENCE</scope>
    <source>
        <strain evidence="13">IBT 29677</strain>
    </source>
</reference>
<dbReference type="InterPro" id="IPR017871">
    <property type="entry name" value="ABC_transporter-like_CS"/>
</dbReference>
<evidence type="ECO:0000259" key="12">
    <source>
        <dbReference type="PROSITE" id="PS50929"/>
    </source>
</evidence>
<evidence type="ECO:0000256" key="10">
    <source>
        <dbReference type="SAM" id="Phobius"/>
    </source>
</evidence>
<evidence type="ECO:0000256" key="7">
    <source>
        <dbReference type="ARBA" id="ARBA00022989"/>
    </source>
</evidence>
<dbReference type="GO" id="GO:0005886">
    <property type="term" value="C:plasma membrane"/>
    <property type="evidence" value="ECO:0007669"/>
    <property type="project" value="UniProtKB-SubCell"/>
</dbReference>
<dbReference type="GO" id="GO:0005743">
    <property type="term" value="C:mitochondrial inner membrane"/>
    <property type="evidence" value="ECO:0007669"/>
    <property type="project" value="TreeGrafter"/>
</dbReference>
<dbReference type="InterPro" id="IPR027417">
    <property type="entry name" value="P-loop_NTPase"/>
</dbReference>
<feature type="domain" description="ABC transmembrane type-1" evidence="12">
    <location>
        <begin position="685"/>
        <end position="951"/>
    </location>
</feature>
<dbReference type="SMART" id="SM00382">
    <property type="entry name" value="AAA"/>
    <property type="match status" value="2"/>
</dbReference>
<feature type="domain" description="ABC transporter" evidence="11">
    <location>
        <begin position="379"/>
        <end position="610"/>
    </location>
</feature>
<dbReference type="CDD" id="cd18577">
    <property type="entry name" value="ABC_6TM_Pgp_ABCB1_D1_like"/>
    <property type="match status" value="1"/>
</dbReference>
<dbReference type="InterPro" id="IPR003439">
    <property type="entry name" value="ABC_transporter-like_ATP-bd"/>
</dbReference>
<dbReference type="Gene3D" id="3.40.50.300">
    <property type="entry name" value="P-loop containing nucleotide triphosphate hydrolases"/>
    <property type="match status" value="2"/>
</dbReference>
<dbReference type="SUPFAM" id="SSF90123">
    <property type="entry name" value="ABC transporter transmembrane region"/>
    <property type="match status" value="2"/>
</dbReference>
<evidence type="ECO:0000256" key="8">
    <source>
        <dbReference type="ARBA" id="ARBA00023136"/>
    </source>
</evidence>
<evidence type="ECO:0000313" key="14">
    <source>
        <dbReference type="Proteomes" id="UP001147747"/>
    </source>
</evidence>
<evidence type="ECO:0000256" key="9">
    <source>
        <dbReference type="SAM" id="MobiDB-lite"/>
    </source>
</evidence>
<organism evidence="13 14">
    <name type="scientific">Penicillium cosmopolitanum</name>
    <dbReference type="NCBI Taxonomy" id="1131564"/>
    <lineage>
        <taxon>Eukaryota</taxon>
        <taxon>Fungi</taxon>
        <taxon>Dikarya</taxon>
        <taxon>Ascomycota</taxon>
        <taxon>Pezizomycotina</taxon>
        <taxon>Eurotiomycetes</taxon>
        <taxon>Eurotiomycetidae</taxon>
        <taxon>Eurotiales</taxon>
        <taxon>Aspergillaceae</taxon>
        <taxon>Penicillium</taxon>
    </lineage>
</organism>
<evidence type="ECO:0000256" key="5">
    <source>
        <dbReference type="ARBA" id="ARBA00022741"/>
    </source>
</evidence>
<evidence type="ECO:0000256" key="1">
    <source>
        <dbReference type="ARBA" id="ARBA00004651"/>
    </source>
</evidence>
<dbReference type="Proteomes" id="UP001147747">
    <property type="component" value="Unassembled WGS sequence"/>
</dbReference>
<name>A0A9W9SE52_9EURO</name>
<accession>A0A9W9SE52</accession>
<evidence type="ECO:0000313" key="13">
    <source>
        <dbReference type="EMBL" id="KAJ5376938.1"/>
    </source>
</evidence>
<dbReference type="PROSITE" id="PS50929">
    <property type="entry name" value="ABC_TM1F"/>
    <property type="match status" value="2"/>
</dbReference>
<keyword evidence="4 10" id="KW-0812">Transmembrane</keyword>
<feature type="domain" description="ABC transmembrane type-1" evidence="12">
    <location>
        <begin position="52"/>
        <end position="344"/>
    </location>
</feature>
<dbReference type="PROSITE" id="PS00211">
    <property type="entry name" value="ABC_TRANSPORTER_1"/>
    <property type="match status" value="2"/>
</dbReference>
<feature type="transmembrane region" description="Helical" evidence="10">
    <location>
        <begin position="48"/>
        <end position="72"/>
    </location>
</feature>
<feature type="domain" description="ABC transporter" evidence="11">
    <location>
        <begin position="987"/>
        <end position="1237"/>
    </location>
</feature>
<feature type="transmembrane region" description="Helical" evidence="10">
    <location>
        <begin position="316"/>
        <end position="336"/>
    </location>
</feature>
<dbReference type="GeneID" id="81377441"/>
<keyword evidence="8 10" id="KW-0472">Membrane</keyword>
<dbReference type="GO" id="GO:0005524">
    <property type="term" value="F:ATP binding"/>
    <property type="evidence" value="ECO:0007669"/>
    <property type="project" value="UniProtKB-KW"/>
</dbReference>
<comment type="similarity">
    <text evidence="2">Belongs to the ABC transporter superfamily. ABCB family. Mitochondrial peptide exporter (TC 3.A.1.212) subfamily.</text>
</comment>
<feature type="transmembrane region" description="Helical" evidence="10">
    <location>
        <begin position="200"/>
        <end position="221"/>
    </location>
</feature>
<keyword evidence="7 10" id="KW-1133">Transmembrane helix</keyword>
<protein>
    <submittedName>
        <fullName evidence="13">Multidrug resistance protein 3</fullName>
    </submittedName>
</protein>
<evidence type="ECO:0000256" key="6">
    <source>
        <dbReference type="ARBA" id="ARBA00022840"/>
    </source>
</evidence>
<feature type="region of interest" description="Disordered" evidence="9">
    <location>
        <begin position="1"/>
        <end position="20"/>
    </location>
</feature>
<keyword evidence="14" id="KW-1185">Reference proteome</keyword>
<proteinExistence type="inferred from homology"/>
<reference evidence="13" key="1">
    <citation type="submission" date="2022-12" db="EMBL/GenBank/DDBJ databases">
        <authorList>
            <person name="Petersen C."/>
        </authorList>
    </citation>
    <scope>NUCLEOTIDE SEQUENCE</scope>
    <source>
        <strain evidence="13">IBT 29677</strain>
    </source>
</reference>
<dbReference type="PANTHER" id="PTHR43394:SF27">
    <property type="entry name" value="ATP-DEPENDENT TRANSLOCASE ABCB1-LIKE"/>
    <property type="match status" value="1"/>
</dbReference>
<dbReference type="PROSITE" id="PS50893">
    <property type="entry name" value="ABC_TRANSPORTER_2"/>
    <property type="match status" value="2"/>
</dbReference>
<dbReference type="OrthoDB" id="6500128at2759"/>
<keyword evidence="5" id="KW-0547">Nucleotide-binding</keyword>
<dbReference type="InterPro" id="IPR036640">
    <property type="entry name" value="ABC1_TM_sf"/>
</dbReference>
<dbReference type="FunFam" id="3.40.50.300:FF:000913">
    <property type="entry name" value="ABC multidrug transporter SitT"/>
    <property type="match status" value="1"/>
</dbReference>
<dbReference type="Pfam" id="PF00005">
    <property type="entry name" value="ABC_tran"/>
    <property type="match status" value="2"/>
</dbReference>
<dbReference type="Gene3D" id="1.20.1560.10">
    <property type="entry name" value="ABC transporter type 1, transmembrane domain"/>
    <property type="match status" value="2"/>
</dbReference>
<feature type="transmembrane region" description="Helical" evidence="10">
    <location>
        <begin position="279"/>
        <end position="304"/>
    </location>
</feature>
<comment type="caution">
    <text evidence="13">The sequence shown here is derived from an EMBL/GenBank/DDBJ whole genome shotgun (WGS) entry which is preliminary data.</text>
</comment>
<dbReference type="InterPro" id="IPR039421">
    <property type="entry name" value="Type_1_exporter"/>
</dbReference>
<evidence type="ECO:0000256" key="4">
    <source>
        <dbReference type="ARBA" id="ARBA00022692"/>
    </source>
</evidence>